<dbReference type="AlphaFoldDB" id="A0A1A8IDR2"/>
<feature type="compositionally biased region" description="Basic residues" evidence="1">
    <location>
        <begin position="19"/>
        <end position="29"/>
    </location>
</feature>
<gene>
    <name evidence="2" type="primary">Nfu_g_1_016986</name>
</gene>
<reference evidence="2" key="1">
    <citation type="submission" date="2016-05" db="EMBL/GenBank/DDBJ databases">
        <authorList>
            <person name="Lavstsen T."/>
            <person name="Jespersen J.S."/>
        </authorList>
    </citation>
    <scope>NUCLEOTIDE SEQUENCE</scope>
    <source>
        <tissue evidence="2">Brain</tissue>
    </source>
</reference>
<feature type="non-terminal residue" evidence="2">
    <location>
        <position position="1"/>
    </location>
</feature>
<feature type="region of interest" description="Disordered" evidence="1">
    <location>
        <begin position="1"/>
        <end position="74"/>
    </location>
</feature>
<proteinExistence type="predicted"/>
<organism evidence="2">
    <name type="scientific">Nothobranchius kuhntae</name>
    <name type="common">Beira killifish</name>
    <dbReference type="NCBI Taxonomy" id="321403"/>
    <lineage>
        <taxon>Eukaryota</taxon>
        <taxon>Metazoa</taxon>
        <taxon>Chordata</taxon>
        <taxon>Craniata</taxon>
        <taxon>Vertebrata</taxon>
        <taxon>Euteleostomi</taxon>
        <taxon>Actinopterygii</taxon>
        <taxon>Neopterygii</taxon>
        <taxon>Teleostei</taxon>
        <taxon>Neoteleostei</taxon>
        <taxon>Acanthomorphata</taxon>
        <taxon>Ovalentaria</taxon>
        <taxon>Atherinomorphae</taxon>
        <taxon>Cyprinodontiformes</taxon>
        <taxon>Nothobranchiidae</taxon>
        <taxon>Nothobranchius</taxon>
    </lineage>
</organism>
<feature type="compositionally biased region" description="Polar residues" evidence="1">
    <location>
        <begin position="1"/>
        <end position="16"/>
    </location>
</feature>
<evidence type="ECO:0000313" key="2">
    <source>
        <dbReference type="EMBL" id="SBQ95054.1"/>
    </source>
</evidence>
<reference evidence="2" key="2">
    <citation type="submission" date="2016-06" db="EMBL/GenBank/DDBJ databases">
        <title>The genome of a short-lived fish provides insights into sex chromosome evolution and the genetic control of aging.</title>
        <authorList>
            <person name="Reichwald K."/>
            <person name="Felder M."/>
            <person name="Petzold A."/>
            <person name="Koch P."/>
            <person name="Groth M."/>
            <person name="Platzer M."/>
        </authorList>
    </citation>
    <scope>NUCLEOTIDE SEQUENCE</scope>
    <source>
        <tissue evidence="2">Brain</tissue>
    </source>
</reference>
<accession>A0A1A8IDR2</accession>
<name>A0A1A8IDR2_NOTKU</name>
<dbReference type="EMBL" id="HAED01008842">
    <property type="protein sequence ID" value="SBQ95054.1"/>
    <property type="molecule type" value="Transcribed_RNA"/>
</dbReference>
<evidence type="ECO:0000256" key="1">
    <source>
        <dbReference type="SAM" id="MobiDB-lite"/>
    </source>
</evidence>
<sequence>GVTTELSTRTSLQGSRTRAGGRHHQARRSTSRDRRPTSPGLAADITRPGVADTTAPPGPARPTALDPVWFLLGG</sequence>
<protein>
    <submittedName>
        <fullName evidence="2">Uncharacterized protein</fullName>
    </submittedName>
</protein>